<dbReference type="InterPro" id="IPR019801">
    <property type="entry name" value="Glyco_hydro_35_CS"/>
</dbReference>
<evidence type="ECO:0000256" key="1">
    <source>
        <dbReference type="ARBA" id="ARBA00009809"/>
    </source>
</evidence>
<dbReference type="Pfam" id="PF21467">
    <property type="entry name" value="BetaGal_gal-bd"/>
    <property type="match status" value="1"/>
</dbReference>
<dbReference type="InterPro" id="IPR048912">
    <property type="entry name" value="BetaGal1-like_ABD1"/>
</dbReference>
<evidence type="ECO:0000256" key="2">
    <source>
        <dbReference type="ARBA" id="ARBA00022801"/>
    </source>
</evidence>
<feature type="domain" description="Beta-galactosidase 1-like first all-beta" evidence="6">
    <location>
        <begin position="356"/>
        <end position="468"/>
    </location>
</feature>
<evidence type="ECO:0000256" key="3">
    <source>
        <dbReference type="ARBA" id="ARBA00023295"/>
    </source>
</evidence>
<dbReference type="PROSITE" id="PS01182">
    <property type="entry name" value="GLYCOSYL_HYDROL_F35"/>
    <property type="match status" value="1"/>
</dbReference>
<dbReference type="EMBL" id="VFOK01000001">
    <property type="protein sequence ID" value="TQL33245.1"/>
    <property type="molecule type" value="Genomic_DNA"/>
</dbReference>
<comment type="similarity">
    <text evidence="1">Belongs to the glycosyl hydrolase 35 family.</text>
</comment>
<dbReference type="InterPro" id="IPR017853">
    <property type="entry name" value="GH"/>
</dbReference>
<protein>
    <submittedName>
        <fullName evidence="8">Beta-galactosidase</fullName>
    </submittedName>
</protein>
<dbReference type="AlphaFoldDB" id="A0A542XBN0"/>
<dbReference type="SUPFAM" id="SSF49785">
    <property type="entry name" value="Galactose-binding domain-like"/>
    <property type="match status" value="1"/>
</dbReference>
<dbReference type="OrthoDB" id="9813184at2"/>
<accession>A0A542XBN0</accession>
<dbReference type="Gene3D" id="2.60.120.260">
    <property type="entry name" value="Galactose-binding domain-like"/>
    <property type="match status" value="2"/>
</dbReference>
<keyword evidence="2" id="KW-0378">Hydrolase</keyword>
<evidence type="ECO:0000259" key="5">
    <source>
        <dbReference type="Pfam" id="PF01301"/>
    </source>
</evidence>
<reference evidence="8 9" key="1">
    <citation type="submission" date="2019-06" db="EMBL/GenBank/DDBJ databases">
        <title>Sequencing the genomes of 1000 actinobacteria strains.</title>
        <authorList>
            <person name="Klenk H.-P."/>
        </authorList>
    </citation>
    <scope>NUCLEOTIDE SEQUENCE [LARGE SCALE GENOMIC DNA]</scope>
    <source>
        <strain evidence="8 9">DSM 24617</strain>
    </source>
</reference>
<keyword evidence="9" id="KW-1185">Reference proteome</keyword>
<dbReference type="PIRSF" id="PIRSF006336">
    <property type="entry name" value="B-gal"/>
    <property type="match status" value="1"/>
</dbReference>
<feature type="domain" description="Glycoside hydrolase 35 catalytic" evidence="5">
    <location>
        <begin position="6"/>
        <end position="311"/>
    </location>
</feature>
<dbReference type="FunFam" id="3.20.20.80:FF:000115">
    <property type="entry name" value="Beta-galactosidase"/>
    <property type="match status" value="1"/>
</dbReference>
<proteinExistence type="inferred from homology"/>
<dbReference type="Pfam" id="PF21317">
    <property type="entry name" value="BetaGal_ABD_1"/>
    <property type="match status" value="1"/>
</dbReference>
<dbReference type="InterPro" id="IPR008979">
    <property type="entry name" value="Galactose-bd-like_sf"/>
</dbReference>
<dbReference type="PRINTS" id="PR00742">
    <property type="entry name" value="GLHYDRLASE35"/>
</dbReference>
<dbReference type="PANTHER" id="PTHR23421">
    <property type="entry name" value="BETA-GALACTOSIDASE RELATED"/>
    <property type="match status" value="1"/>
</dbReference>
<feature type="active site" description="Proton donor" evidence="4">
    <location>
        <position position="145"/>
    </location>
</feature>
<dbReference type="RefSeq" id="WP_142005286.1">
    <property type="nucleotide sequence ID" value="NZ_CAJTBP010000001.1"/>
</dbReference>
<dbReference type="InterPro" id="IPR001944">
    <property type="entry name" value="Glycoside_Hdrlase_35"/>
</dbReference>
<comment type="caution">
    <text evidence="8">The sequence shown here is derived from an EMBL/GenBank/DDBJ whole genome shotgun (WGS) entry which is preliminary data.</text>
</comment>
<evidence type="ECO:0000313" key="8">
    <source>
        <dbReference type="EMBL" id="TQL33245.1"/>
    </source>
</evidence>
<keyword evidence="3" id="KW-0326">Glycosidase</keyword>
<sequence length="572" mass="61704">MTFPDRVISGAVHYFRVHPDLWADRLARVAAMGLNTVETYVAWNFHSPAPGTYDFTGWRDLPRFVELAGEQGLQVLLRPGPYVCAEWDLGGLPAWLLRDPGLRLRCCDPAFLAAVDDYLDRLLPLVVPLQATRGGPVVAVQVENEYGSFGDDADYLRHVRDGLVGRGIDVPLFTSDGPGPDHLASGTLPGTLATVNFGSRVAEAFGELERFRPGEPKMCMELWHGWFDHWGEQHHTRDPGEAAAVLEEILAAGGSVNLYMAHGGTSFGLWSGANLEAGHQPTVTSYDYDAPVGEAGEITEKFHAFRTVIGRYAHLPEREPPALPPRLAPQTLPVERWAPFGAASAAWGDAVHGPAPRWMEEVGSGRGLVLYRGSVLVPPDGGRLVLEDLADRAHVFADDRLVGVVDPAEAAAGIELAPRPDGAPTRLELLVENRGRVNFGPGLGRDRKGVGAVRLGNRFVHGWQTVPIELDADGFTDAVAFGGEPAGEPAPTYAGVTVHVDAPADGFLALPGWGRGFVWLGGFLLGRYDEAGPQRTLYAPAPLWRAGANEVVVLEMAHVGERVELRDVSDLG</sequence>
<name>A0A542XBN0_9MICO</name>
<dbReference type="Proteomes" id="UP000318336">
    <property type="component" value="Unassembled WGS sequence"/>
</dbReference>
<evidence type="ECO:0000256" key="4">
    <source>
        <dbReference type="PIRSR" id="PIRSR006336-1"/>
    </source>
</evidence>
<dbReference type="InterPro" id="IPR031330">
    <property type="entry name" value="Gly_Hdrlase_35_cat"/>
</dbReference>
<evidence type="ECO:0000313" key="9">
    <source>
        <dbReference type="Proteomes" id="UP000318336"/>
    </source>
</evidence>
<dbReference type="GO" id="GO:0004565">
    <property type="term" value="F:beta-galactosidase activity"/>
    <property type="evidence" value="ECO:0007669"/>
    <property type="project" value="InterPro"/>
</dbReference>
<dbReference type="GO" id="GO:0005975">
    <property type="term" value="P:carbohydrate metabolic process"/>
    <property type="evidence" value="ECO:0007669"/>
    <property type="project" value="InterPro"/>
</dbReference>
<feature type="active site" description="Nucleophile" evidence="4">
    <location>
        <position position="221"/>
    </location>
</feature>
<evidence type="ECO:0000259" key="6">
    <source>
        <dbReference type="Pfam" id="PF21317"/>
    </source>
</evidence>
<dbReference type="InterPro" id="IPR048913">
    <property type="entry name" value="BetaGal_gal-bd"/>
</dbReference>
<dbReference type="Pfam" id="PF01301">
    <property type="entry name" value="Glyco_hydro_35"/>
    <property type="match status" value="1"/>
</dbReference>
<evidence type="ECO:0000259" key="7">
    <source>
        <dbReference type="Pfam" id="PF21467"/>
    </source>
</evidence>
<feature type="domain" description="Beta-galactosidase galactose-binding" evidence="7">
    <location>
        <begin position="495"/>
        <end position="549"/>
    </location>
</feature>
<dbReference type="Gene3D" id="3.20.20.80">
    <property type="entry name" value="Glycosidases"/>
    <property type="match status" value="1"/>
</dbReference>
<gene>
    <name evidence="8" type="ORF">FB554_1387</name>
</gene>
<dbReference type="SUPFAM" id="SSF51445">
    <property type="entry name" value="(Trans)glycosidases"/>
    <property type="match status" value="1"/>
</dbReference>
<dbReference type="InterPro" id="IPR026283">
    <property type="entry name" value="B-gal_1-like"/>
</dbReference>
<organism evidence="8 9">
    <name type="scientific">Barrientosiimonas humi</name>
    <dbReference type="NCBI Taxonomy" id="999931"/>
    <lineage>
        <taxon>Bacteria</taxon>
        <taxon>Bacillati</taxon>
        <taxon>Actinomycetota</taxon>
        <taxon>Actinomycetes</taxon>
        <taxon>Micrococcales</taxon>
        <taxon>Dermacoccaceae</taxon>
        <taxon>Barrientosiimonas</taxon>
    </lineage>
</organism>